<comment type="caution">
    <text evidence="1">The sequence shown here is derived from an EMBL/GenBank/DDBJ whole genome shotgun (WGS) entry which is preliminary data.</text>
</comment>
<organism evidence="1 2">
    <name type="scientific">Lupinus luteus</name>
    <name type="common">European yellow lupine</name>
    <dbReference type="NCBI Taxonomy" id="3873"/>
    <lineage>
        <taxon>Eukaryota</taxon>
        <taxon>Viridiplantae</taxon>
        <taxon>Streptophyta</taxon>
        <taxon>Embryophyta</taxon>
        <taxon>Tracheophyta</taxon>
        <taxon>Spermatophyta</taxon>
        <taxon>Magnoliopsida</taxon>
        <taxon>eudicotyledons</taxon>
        <taxon>Gunneridae</taxon>
        <taxon>Pentapetalae</taxon>
        <taxon>rosids</taxon>
        <taxon>fabids</taxon>
        <taxon>Fabales</taxon>
        <taxon>Fabaceae</taxon>
        <taxon>Papilionoideae</taxon>
        <taxon>50 kb inversion clade</taxon>
        <taxon>genistoids sensu lato</taxon>
        <taxon>core genistoids</taxon>
        <taxon>Genisteae</taxon>
        <taxon>Lupinus</taxon>
    </lineage>
</organism>
<dbReference type="AlphaFoldDB" id="A0AAV1WM29"/>
<protein>
    <submittedName>
        <fullName evidence="1">Uncharacterized protein</fullName>
    </submittedName>
</protein>
<name>A0AAV1WM29_LUPLU</name>
<reference evidence="1 2" key="1">
    <citation type="submission" date="2024-03" db="EMBL/GenBank/DDBJ databases">
        <authorList>
            <person name="Martinez-Hernandez J."/>
        </authorList>
    </citation>
    <scope>NUCLEOTIDE SEQUENCE [LARGE SCALE GENOMIC DNA]</scope>
</reference>
<sequence length="173" mass="19880">MANTNDFNSPEYLTNLREIMAIVDSQVARENIPSMRRPYFSNHITPQRELISNPIVPNFNRPVLMQKPRNFVNSRVFQAPQQPFSEVPSRGSSSSFLFNNRGTISQLSQAQRFSSEAIKIQQEMRMKMSPIDGTMPLINMLDKPINNNDFIVGDNNLYRGNAEFRILDLTLKL</sequence>
<evidence type="ECO:0000313" key="1">
    <source>
        <dbReference type="EMBL" id="CAL0310109.1"/>
    </source>
</evidence>
<dbReference type="Proteomes" id="UP001497480">
    <property type="component" value="Unassembled WGS sequence"/>
</dbReference>
<accession>A0AAV1WM29</accession>
<keyword evidence="2" id="KW-1185">Reference proteome</keyword>
<evidence type="ECO:0000313" key="2">
    <source>
        <dbReference type="Proteomes" id="UP001497480"/>
    </source>
</evidence>
<dbReference type="EMBL" id="CAXHTB010000007">
    <property type="protein sequence ID" value="CAL0310109.1"/>
    <property type="molecule type" value="Genomic_DNA"/>
</dbReference>
<proteinExistence type="predicted"/>
<gene>
    <name evidence="1" type="ORF">LLUT_LOCUS11169</name>
</gene>